<dbReference type="AlphaFoldDB" id="A0AAN7X8J6"/>
<keyword evidence="3" id="KW-1185">Reference proteome</keyword>
<proteinExistence type="predicted"/>
<reference evidence="2 3" key="1">
    <citation type="journal article" date="2023" name="Genes (Basel)">
        <title>Chromosome-Level Genome Assembly and Circadian Gene Repertoire of the Patagonia Blennie Eleginops maclovinus-The Closest Ancestral Proxy of Antarctic Cryonotothenioids.</title>
        <authorList>
            <person name="Cheng C.C."/>
            <person name="Rivera-Colon A.G."/>
            <person name="Minhas B.F."/>
            <person name="Wilson L."/>
            <person name="Rayamajhi N."/>
            <person name="Vargas-Chacoff L."/>
            <person name="Catchen J.M."/>
        </authorList>
    </citation>
    <scope>NUCLEOTIDE SEQUENCE [LARGE SCALE GENOMIC DNA]</scope>
    <source>
        <strain evidence="2">JMC-PN-2008</strain>
    </source>
</reference>
<accession>A0AAN7X8J6</accession>
<reference evidence="2 3" key="2">
    <citation type="journal article" date="2023" name="Mol. Biol. Evol.">
        <title>Genomics of Secondarily Temperate Adaptation in the Only Non-Antarctic Icefish.</title>
        <authorList>
            <person name="Rivera-Colon A.G."/>
            <person name="Rayamajhi N."/>
            <person name="Minhas B.F."/>
            <person name="Madrigal G."/>
            <person name="Bilyk K.T."/>
            <person name="Yoon V."/>
            <person name="Hune M."/>
            <person name="Gregory S."/>
            <person name="Cheng C.H.C."/>
            <person name="Catchen J.M."/>
        </authorList>
    </citation>
    <scope>NUCLEOTIDE SEQUENCE [LARGE SCALE GENOMIC DNA]</scope>
    <source>
        <strain evidence="2">JMC-PN-2008</strain>
    </source>
</reference>
<protein>
    <submittedName>
        <fullName evidence="2">Uncharacterized protein</fullName>
    </submittedName>
</protein>
<evidence type="ECO:0000313" key="2">
    <source>
        <dbReference type="EMBL" id="KAK5854935.1"/>
    </source>
</evidence>
<comment type="caution">
    <text evidence="2">The sequence shown here is derived from an EMBL/GenBank/DDBJ whole genome shotgun (WGS) entry which is preliminary data.</text>
</comment>
<keyword evidence="1" id="KW-0812">Transmembrane</keyword>
<organism evidence="2 3">
    <name type="scientific">Eleginops maclovinus</name>
    <name type="common">Patagonian blennie</name>
    <name type="synonym">Eleginus maclovinus</name>
    <dbReference type="NCBI Taxonomy" id="56733"/>
    <lineage>
        <taxon>Eukaryota</taxon>
        <taxon>Metazoa</taxon>
        <taxon>Chordata</taxon>
        <taxon>Craniata</taxon>
        <taxon>Vertebrata</taxon>
        <taxon>Euteleostomi</taxon>
        <taxon>Actinopterygii</taxon>
        <taxon>Neopterygii</taxon>
        <taxon>Teleostei</taxon>
        <taxon>Neoteleostei</taxon>
        <taxon>Acanthomorphata</taxon>
        <taxon>Eupercaria</taxon>
        <taxon>Perciformes</taxon>
        <taxon>Notothenioidei</taxon>
        <taxon>Eleginopidae</taxon>
        <taxon>Eleginops</taxon>
    </lineage>
</organism>
<evidence type="ECO:0000256" key="1">
    <source>
        <dbReference type="SAM" id="Phobius"/>
    </source>
</evidence>
<evidence type="ECO:0000313" key="3">
    <source>
        <dbReference type="Proteomes" id="UP001346869"/>
    </source>
</evidence>
<keyword evidence="1" id="KW-0472">Membrane</keyword>
<keyword evidence="1" id="KW-1133">Transmembrane helix</keyword>
<gene>
    <name evidence="2" type="ORF">PBY51_005084</name>
</gene>
<dbReference type="Proteomes" id="UP001346869">
    <property type="component" value="Unassembled WGS sequence"/>
</dbReference>
<name>A0AAN7X8J6_ELEMC</name>
<dbReference type="EMBL" id="JAUZQC010000018">
    <property type="protein sequence ID" value="KAK5854935.1"/>
    <property type="molecule type" value="Genomic_DNA"/>
</dbReference>
<sequence>MNEGDFSGITCGGARILQMVICFVLSVVNRKSLYRHDDALHLRRNGVSEVPEPHSNIITRKSCPLA</sequence>
<feature type="transmembrane region" description="Helical" evidence="1">
    <location>
        <begin position="6"/>
        <end position="28"/>
    </location>
</feature>